<evidence type="ECO:0000313" key="1">
    <source>
        <dbReference type="EMBL" id="KAJ8118297.1"/>
    </source>
</evidence>
<accession>A0ACC2ISZ3</accession>
<keyword evidence="2" id="KW-1185">Reference proteome</keyword>
<name>A0ACC2ISZ3_9PLEO</name>
<reference evidence="1" key="1">
    <citation type="submission" date="2022-11" db="EMBL/GenBank/DDBJ databases">
        <title>Genome Sequence of Boeremia exigua.</title>
        <authorList>
            <person name="Buettner E."/>
        </authorList>
    </citation>
    <scope>NUCLEOTIDE SEQUENCE</scope>
    <source>
        <strain evidence="1">CU02</strain>
    </source>
</reference>
<sequence>MLSTLLVGLWHLLIFIIKFTAVTFFAVLVIPAAINAGTFCITLTVECGHYLRQIAIDGLLGVAVYCKDTWNKSDRVTSVFLTARQHALYDRLRKGRTIARDLIARLWHTVYTIGTSVAFRPTTLGAIKGAFRTDSYTTTSAAGTHTLHDTTNQKSKDLLSVVRDGAGNFTRPDLQQAITALNQELRKRLGA</sequence>
<dbReference type="EMBL" id="JAPHNI010000023">
    <property type="protein sequence ID" value="KAJ8118297.1"/>
    <property type="molecule type" value="Genomic_DNA"/>
</dbReference>
<comment type="caution">
    <text evidence="1">The sequence shown here is derived from an EMBL/GenBank/DDBJ whole genome shotgun (WGS) entry which is preliminary data.</text>
</comment>
<dbReference type="Proteomes" id="UP001153331">
    <property type="component" value="Unassembled WGS sequence"/>
</dbReference>
<proteinExistence type="predicted"/>
<protein>
    <submittedName>
        <fullName evidence="1">Uncharacterized protein</fullName>
    </submittedName>
</protein>
<evidence type="ECO:0000313" key="2">
    <source>
        <dbReference type="Proteomes" id="UP001153331"/>
    </source>
</evidence>
<gene>
    <name evidence="1" type="ORF">OPT61_g686</name>
</gene>
<organism evidence="1 2">
    <name type="scientific">Boeremia exigua</name>
    <dbReference type="NCBI Taxonomy" id="749465"/>
    <lineage>
        <taxon>Eukaryota</taxon>
        <taxon>Fungi</taxon>
        <taxon>Dikarya</taxon>
        <taxon>Ascomycota</taxon>
        <taxon>Pezizomycotina</taxon>
        <taxon>Dothideomycetes</taxon>
        <taxon>Pleosporomycetidae</taxon>
        <taxon>Pleosporales</taxon>
        <taxon>Pleosporineae</taxon>
        <taxon>Didymellaceae</taxon>
        <taxon>Boeremia</taxon>
    </lineage>
</organism>